<reference evidence="3 4" key="1">
    <citation type="submission" date="2014-04" db="EMBL/GenBank/DDBJ databases">
        <authorList>
            <consortium name="DOE Joint Genome Institute"/>
            <person name="Kuo A."/>
            <person name="Girlanda M."/>
            <person name="Perotto S."/>
            <person name="Kohler A."/>
            <person name="Nagy L.G."/>
            <person name="Floudas D."/>
            <person name="Copeland A."/>
            <person name="Barry K.W."/>
            <person name="Cichocki N."/>
            <person name="Veneault-Fourrey C."/>
            <person name="LaButti K."/>
            <person name="Lindquist E.A."/>
            <person name="Lipzen A."/>
            <person name="Lundell T."/>
            <person name="Morin E."/>
            <person name="Murat C."/>
            <person name="Sun H."/>
            <person name="Tunlid A."/>
            <person name="Henrissat B."/>
            <person name="Grigoriev I.V."/>
            <person name="Hibbett D.S."/>
            <person name="Martin F."/>
            <person name="Nordberg H.P."/>
            <person name="Cantor M.N."/>
            <person name="Hua S.X."/>
        </authorList>
    </citation>
    <scope>NUCLEOTIDE SEQUENCE [LARGE SCALE GENOMIC DNA]</scope>
    <source>
        <strain evidence="3 4">MUT 4182</strain>
    </source>
</reference>
<dbReference type="EMBL" id="KN822971">
    <property type="protein sequence ID" value="KIO30489.1"/>
    <property type="molecule type" value="Genomic_DNA"/>
</dbReference>
<feature type="transmembrane region" description="Helical" evidence="2">
    <location>
        <begin position="352"/>
        <end position="370"/>
    </location>
</feature>
<dbReference type="OrthoDB" id="2923771at2759"/>
<dbReference type="STRING" id="1051891.A0A0C3QRN7"/>
<reference evidence="4" key="2">
    <citation type="submission" date="2015-01" db="EMBL/GenBank/DDBJ databases">
        <title>Evolutionary Origins and Diversification of the Mycorrhizal Mutualists.</title>
        <authorList>
            <consortium name="DOE Joint Genome Institute"/>
            <consortium name="Mycorrhizal Genomics Consortium"/>
            <person name="Kohler A."/>
            <person name="Kuo A."/>
            <person name="Nagy L.G."/>
            <person name="Floudas D."/>
            <person name="Copeland A."/>
            <person name="Barry K.W."/>
            <person name="Cichocki N."/>
            <person name="Veneault-Fourrey C."/>
            <person name="LaButti K."/>
            <person name="Lindquist E.A."/>
            <person name="Lipzen A."/>
            <person name="Lundell T."/>
            <person name="Morin E."/>
            <person name="Murat C."/>
            <person name="Riley R."/>
            <person name="Ohm R."/>
            <person name="Sun H."/>
            <person name="Tunlid A."/>
            <person name="Henrissat B."/>
            <person name="Grigoriev I.V."/>
            <person name="Hibbett D.S."/>
            <person name="Martin F."/>
        </authorList>
    </citation>
    <scope>NUCLEOTIDE SEQUENCE [LARGE SCALE GENOMIC DNA]</scope>
    <source>
        <strain evidence="4">MUT 4182</strain>
    </source>
</reference>
<accession>A0A0C3QRN7</accession>
<evidence type="ECO:0000256" key="1">
    <source>
        <dbReference type="SAM" id="MobiDB-lite"/>
    </source>
</evidence>
<organism evidence="3 4">
    <name type="scientific">Tulasnella calospora MUT 4182</name>
    <dbReference type="NCBI Taxonomy" id="1051891"/>
    <lineage>
        <taxon>Eukaryota</taxon>
        <taxon>Fungi</taxon>
        <taxon>Dikarya</taxon>
        <taxon>Basidiomycota</taxon>
        <taxon>Agaricomycotina</taxon>
        <taxon>Agaricomycetes</taxon>
        <taxon>Cantharellales</taxon>
        <taxon>Tulasnellaceae</taxon>
        <taxon>Tulasnella</taxon>
    </lineage>
</organism>
<dbReference type="Proteomes" id="UP000054248">
    <property type="component" value="Unassembled WGS sequence"/>
</dbReference>
<evidence type="ECO:0000256" key="2">
    <source>
        <dbReference type="SAM" id="Phobius"/>
    </source>
</evidence>
<evidence type="ECO:0000313" key="3">
    <source>
        <dbReference type="EMBL" id="KIO30489.1"/>
    </source>
</evidence>
<dbReference type="HOGENOM" id="CLU_059593_0_0_1"/>
<keyword evidence="2" id="KW-0812">Transmembrane</keyword>
<feature type="transmembrane region" description="Helical" evidence="2">
    <location>
        <begin position="287"/>
        <end position="308"/>
    </location>
</feature>
<name>A0A0C3QRN7_9AGAM</name>
<proteinExistence type="predicted"/>
<sequence>MAASSTKVACPAQGPRLFKLTPSLFDSFWTATKALITSSTVMLSQLRSVFQAHSVLTTWIAFSITVPGAIIALMFRASTYELDALKESVQGQEGIVVQGHIYQIDTHSKTISISWVIAGCGSYKVQNSKQRLVAGTCRMLNRPIDVYVDGGTAQNGTVWSYDPSLHPKDSKTGQILYVQAHNEFQTTHLLNIIATEYLGHQWDQEHKYPNDQYFWTTSLVLVNPRNVSEDIPIIRITATDLSNNFIPHVVSEIPITQTLVTLDGSLRSLSGRVVNVCFDRNPTTKTFVIIIFVVNWALTLVVFHITVLSLVSRDVTVSEGVLVLPVTVILTIPALRSLFVENPAFGIYLDNVGLFLQMIITSVCSIVLLVNRARYHSTDKHARPRSLASVIKSPTMQSRASTACNIVQVQRPLTRRSHEASAQELEQSKQSQHQP</sequence>
<feature type="compositionally biased region" description="Polar residues" evidence="1">
    <location>
        <begin position="424"/>
        <end position="435"/>
    </location>
</feature>
<feature type="transmembrane region" description="Helical" evidence="2">
    <location>
        <begin position="320"/>
        <end position="340"/>
    </location>
</feature>
<keyword evidence="4" id="KW-1185">Reference proteome</keyword>
<gene>
    <name evidence="3" type="ORF">M407DRAFT_20382</name>
</gene>
<feature type="region of interest" description="Disordered" evidence="1">
    <location>
        <begin position="416"/>
        <end position="435"/>
    </location>
</feature>
<protein>
    <submittedName>
        <fullName evidence="3">Uncharacterized protein</fullName>
    </submittedName>
</protein>
<evidence type="ECO:0000313" key="4">
    <source>
        <dbReference type="Proteomes" id="UP000054248"/>
    </source>
</evidence>
<keyword evidence="2" id="KW-1133">Transmembrane helix</keyword>
<keyword evidence="2" id="KW-0472">Membrane</keyword>
<dbReference type="AlphaFoldDB" id="A0A0C3QRN7"/>